<dbReference type="GeneID" id="17350890"/>
<dbReference type="OMA" id="EQHIPND"/>
<dbReference type="InParanoid" id="E1ZRR1"/>
<keyword evidence="9" id="KW-1185">Reference proteome</keyword>
<dbReference type="PANTHER" id="PTHR12013">
    <property type="entry name" value="SIGNAL RECOGNITION PARTICLE 14 KD PROTEIN"/>
    <property type="match status" value="1"/>
</dbReference>
<dbReference type="Proteomes" id="UP000008141">
    <property type="component" value="Unassembled WGS sequence"/>
</dbReference>
<dbReference type="GO" id="GO:0008312">
    <property type="term" value="F:7S RNA binding"/>
    <property type="evidence" value="ECO:0007669"/>
    <property type="project" value="UniProtKB-UniRule"/>
</dbReference>
<keyword evidence="5 7" id="KW-0733">Signal recognition particle</keyword>
<dbReference type="OrthoDB" id="19209at2759"/>
<keyword evidence="3 7" id="KW-0963">Cytoplasm</keyword>
<dbReference type="RefSeq" id="XP_005843558.1">
    <property type="nucleotide sequence ID" value="XM_005843496.1"/>
</dbReference>
<sequence>MLQDNSKFLNELLRMYQANRELGSVWVTMKRTNLKPRRSKKDYSGLACHCLVRATDGRKKLSTVVEGRDLARFNESYSTILKGHMDSLKKRVRHAAKLAQQQ</sequence>
<dbReference type="AlphaFoldDB" id="E1ZRR1"/>
<proteinExistence type="inferred from homology"/>
<comment type="function">
    <text evidence="7">Component of the signal recognition particle (SRP) complex, a ribonucleoprotein complex that mediates the cotranslational targeting of secretory and membrane proteins to the endoplasmic reticulum (ER). SRP9 together with SRP14 and the Alu portion of the SRP RNA, constitutes the elongation arrest domain of SRP. The complex of SRP9 and SRP14 is required for SRP RNA binding.</text>
</comment>
<organism evidence="9">
    <name type="scientific">Chlorella variabilis</name>
    <name type="common">Green alga</name>
    <dbReference type="NCBI Taxonomy" id="554065"/>
    <lineage>
        <taxon>Eukaryota</taxon>
        <taxon>Viridiplantae</taxon>
        <taxon>Chlorophyta</taxon>
        <taxon>core chlorophytes</taxon>
        <taxon>Trebouxiophyceae</taxon>
        <taxon>Chlorellales</taxon>
        <taxon>Chlorellaceae</taxon>
        <taxon>Chlorella clade</taxon>
        <taxon>Chlorella</taxon>
    </lineage>
</organism>
<dbReference type="GO" id="GO:0030942">
    <property type="term" value="F:endoplasmic reticulum signal peptide binding"/>
    <property type="evidence" value="ECO:0007669"/>
    <property type="project" value="UniProtKB-UniRule"/>
</dbReference>
<evidence type="ECO:0000256" key="2">
    <source>
        <dbReference type="ARBA" id="ARBA00010349"/>
    </source>
</evidence>
<dbReference type="FunCoup" id="E1ZRR1">
    <property type="interactions" value="1547"/>
</dbReference>
<dbReference type="STRING" id="554065.E1ZRR1"/>
<evidence type="ECO:0000256" key="4">
    <source>
        <dbReference type="ARBA" id="ARBA00022884"/>
    </source>
</evidence>
<dbReference type="EMBL" id="GL433863">
    <property type="protein sequence ID" value="EFN51456.1"/>
    <property type="molecule type" value="Genomic_DNA"/>
</dbReference>
<evidence type="ECO:0000256" key="1">
    <source>
        <dbReference type="ARBA" id="ARBA00004496"/>
    </source>
</evidence>
<keyword evidence="6 7" id="KW-0687">Ribonucleoprotein</keyword>
<protein>
    <recommendedName>
        <fullName evidence="7">Signal recognition particle 14 kDa protein</fullName>
        <shortName evidence="7">SRP14</shortName>
    </recommendedName>
</protein>
<comment type="similarity">
    <text evidence="2 7">Belongs to the SRP14 family.</text>
</comment>
<dbReference type="Pfam" id="PF02290">
    <property type="entry name" value="SRP14"/>
    <property type="match status" value="1"/>
</dbReference>
<dbReference type="KEGG" id="cvr:CHLNCDRAFT_28011"/>
<evidence type="ECO:0000256" key="5">
    <source>
        <dbReference type="ARBA" id="ARBA00023135"/>
    </source>
</evidence>
<dbReference type="GO" id="GO:0006614">
    <property type="term" value="P:SRP-dependent cotranslational protein targeting to membrane"/>
    <property type="evidence" value="ECO:0007669"/>
    <property type="project" value="UniProtKB-UniRule"/>
</dbReference>
<evidence type="ECO:0000256" key="3">
    <source>
        <dbReference type="ARBA" id="ARBA00022490"/>
    </source>
</evidence>
<gene>
    <name evidence="8" type="ORF">CHLNCDRAFT_28011</name>
</gene>
<dbReference type="InterPro" id="IPR009018">
    <property type="entry name" value="Signal_recog_particle_SRP9/14"/>
</dbReference>
<reference evidence="8 9" key="1">
    <citation type="journal article" date="2010" name="Plant Cell">
        <title>The Chlorella variabilis NC64A genome reveals adaptation to photosymbiosis, coevolution with viruses, and cryptic sex.</title>
        <authorList>
            <person name="Blanc G."/>
            <person name="Duncan G."/>
            <person name="Agarkova I."/>
            <person name="Borodovsky M."/>
            <person name="Gurnon J."/>
            <person name="Kuo A."/>
            <person name="Lindquist E."/>
            <person name="Lucas S."/>
            <person name="Pangilinan J."/>
            <person name="Polle J."/>
            <person name="Salamov A."/>
            <person name="Terry A."/>
            <person name="Yamada T."/>
            <person name="Dunigan D.D."/>
            <person name="Grigoriev I.V."/>
            <person name="Claverie J.M."/>
            <person name="Van Etten J.L."/>
        </authorList>
    </citation>
    <scope>NUCLEOTIDE SEQUENCE [LARGE SCALE GENOMIC DNA]</scope>
    <source>
        <strain evidence="8 9">NC64A</strain>
    </source>
</reference>
<evidence type="ECO:0000256" key="7">
    <source>
        <dbReference type="RuleBase" id="RU368100"/>
    </source>
</evidence>
<dbReference type="GO" id="GO:0005786">
    <property type="term" value="C:signal recognition particle, endoplasmic reticulum targeting"/>
    <property type="evidence" value="ECO:0007669"/>
    <property type="project" value="UniProtKB-UniRule"/>
</dbReference>
<comment type="subunit">
    <text evidence="7">Heterodimer with SRP9; binds RNA as heterodimer. Component of a signal recognition particle (SRP) complex that consists of a 7SL RNA molecule of 300 nucleotides and six protein subunits: SRP72, SRP68, SRP54, SRP19, SRP14 and SRP9.</text>
</comment>
<dbReference type="InterPro" id="IPR003210">
    <property type="entry name" value="Signal_recog_particle_SRP14"/>
</dbReference>
<evidence type="ECO:0000313" key="8">
    <source>
        <dbReference type="EMBL" id="EFN51456.1"/>
    </source>
</evidence>
<dbReference type="eggNOG" id="KOG1761">
    <property type="taxonomic scope" value="Eukaryota"/>
</dbReference>
<accession>E1ZRR1</accession>
<evidence type="ECO:0000256" key="6">
    <source>
        <dbReference type="ARBA" id="ARBA00023274"/>
    </source>
</evidence>
<evidence type="ECO:0000313" key="9">
    <source>
        <dbReference type="Proteomes" id="UP000008141"/>
    </source>
</evidence>
<keyword evidence="4 7" id="KW-0694">RNA-binding</keyword>
<dbReference type="SUPFAM" id="SSF54762">
    <property type="entry name" value="Signal recognition particle alu RNA binding heterodimer, SRP9/14"/>
    <property type="match status" value="1"/>
</dbReference>
<comment type="subcellular location">
    <subcellularLocation>
        <location evidence="1 7">Cytoplasm</location>
    </subcellularLocation>
</comment>
<name>E1ZRR1_CHLVA</name>
<dbReference type="Gene3D" id="3.30.720.10">
    <property type="entry name" value="Signal recognition particle alu RNA binding heterodimer, srp9/1"/>
    <property type="match status" value="1"/>
</dbReference>